<keyword evidence="2" id="KW-0678">Repressor</keyword>
<feature type="domain" description="HTH lacI-type" evidence="6">
    <location>
        <begin position="2"/>
        <end position="56"/>
    </location>
</feature>
<dbReference type="Gene3D" id="3.40.50.2300">
    <property type="match status" value="2"/>
</dbReference>
<sequence length="324" mass="36116">MVSIKDVAKQAGVSVATVSRVLNNKGYVSESARKKVEQSIQELNYKPNEVARSLFKKQSKTIGLIVPDIMNPFFPELARAVEDIAAELGYSVILCNTDENKEKEQHYLDVLLQKYVDGIIVSSNTLSAEQIHKLHIPIVSIDREISQGIPTIVVENKKGAQTATRFLKDKECKKIAHIRGPLGVTNADERCEGYKEVVSGEPWFRESYIVNGYFDMQSSIEATNKLLRLHPEIDGIFAANDTMAIGAIKSAHQLGRKIPEDIAIIGFDGIALSKATVPELTTIVQPIYELGKKATTMLVHLIEKKPVEKTFYELEVRLVERHST</sequence>
<dbReference type="GO" id="GO:0003700">
    <property type="term" value="F:DNA-binding transcription factor activity"/>
    <property type="evidence" value="ECO:0007669"/>
    <property type="project" value="TreeGrafter"/>
</dbReference>
<dbReference type="SUPFAM" id="SSF47413">
    <property type="entry name" value="lambda repressor-like DNA-binding domains"/>
    <property type="match status" value="1"/>
</dbReference>
<dbReference type="InterPro" id="IPR028082">
    <property type="entry name" value="Peripla_BP_I"/>
</dbReference>
<evidence type="ECO:0000259" key="6">
    <source>
        <dbReference type="PROSITE" id="PS50932"/>
    </source>
</evidence>
<dbReference type="AlphaFoldDB" id="A0A1Q5P6L6"/>
<dbReference type="SMART" id="SM00354">
    <property type="entry name" value="HTH_LACI"/>
    <property type="match status" value="1"/>
</dbReference>
<keyword evidence="5" id="KW-0804">Transcription</keyword>
<dbReference type="CDD" id="cd01392">
    <property type="entry name" value="HTH_LacI"/>
    <property type="match status" value="1"/>
</dbReference>
<proteinExistence type="predicted"/>
<dbReference type="InterPro" id="IPR001761">
    <property type="entry name" value="Peripla_BP/Lac1_sug-bd_dom"/>
</dbReference>
<dbReference type="InterPro" id="IPR010982">
    <property type="entry name" value="Lambda_DNA-bd_dom_sf"/>
</dbReference>
<dbReference type="PROSITE" id="PS50932">
    <property type="entry name" value="HTH_LACI_2"/>
    <property type="match status" value="1"/>
</dbReference>
<reference evidence="7 8" key="1">
    <citation type="submission" date="2016-12" db="EMBL/GenBank/DDBJ databases">
        <title>Domibacillus sp. SAOS 44 whole genome sequencing.</title>
        <authorList>
            <person name="Verma A."/>
            <person name="Krishnamurthi S."/>
        </authorList>
    </citation>
    <scope>NUCLEOTIDE SEQUENCE [LARGE SCALE GENOMIC DNA]</scope>
    <source>
        <strain evidence="7 8">SAOS 44</strain>
    </source>
</reference>
<accession>A0A1Q5P6L6</accession>
<evidence type="ECO:0000313" key="7">
    <source>
        <dbReference type="EMBL" id="OKL37818.1"/>
    </source>
</evidence>
<name>A0A1Q5P6L6_9BACI</name>
<dbReference type="STRING" id="1714354.BLL40_03050"/>
<evidence type="ECO:0000256" key="4">
    <source>
        <dbReference type="ARBA" id="ARBA00023125"/>
    </source>
</evidence>
<organism evidence="7 8">
    <name type="scientific">Domibacillus mangrovi</name>
    <dbReference type="NCBI Taxonomy" id="1714354"/>
    <lineage>
        <taxon>Bacteria</taxon>
        <taxon>Bacillati</taxon>
        <taxon>Bacillota</taxon>
        <taxon>Bacilli</taxon>
        <taxon>Bacillales</taxon>
        <taxon>Bacillaceae</taxon>
        <taxon>Domibacillus</taxon>
    </lineage>
</organism>
<dbReference type="OrthoDB" id="9796186at2"/>
<evidence type="ECO:0000256" key="1">
    <source>
        <dbReference type="ARBA" id="ARBA00019435"/>
    </source>
</evidence>
<evidence type="ECO:0000256" key="3">
    <source>
        <dbReference type="ARBA" id="ARBA00023015"/>
    </source>
</evidence>
<keyword evidence="4" id="KW-0238">DNA-binding</keyword>
<dbReference type="PANTHER" id="PTHR30146:SF95">
    <property type="entry name" value="RIBOSE OPERON REPRESSOR"/>
    <property type="match status" value="1"/>
</dbReference>
<evidence type="ECO:0000256" key="2">
    <source>
        <dbReference type="ARBA" id="ARBA00022491"/>
    </source>
</evidence>
<comment type="caution">
    <text evidence="7">The sequence shown here is derived from an EMBL/GenBank/DDBJ whole genome shotgun (WGS) entry which is preliminary data.</text>
</comment>
<dbReference type="PANTHER" id="PTHR30146">
    <property type="entry name" value="LACI-RELATED TRANSCRIPTIONAL REPRESSOR"/>
    <property type="match status" value="1"/>
</dbReference>
<keyword evidence="8" id="KW-1185">Reference proteome</keyword>
<evidence type="ECO:0000256" key="5">
    <source>
        <dbReference type="ARBA" id="ARBA00023163"/>
    </source>
</evidence>
<protein>
    <recommendedName>
        <fullName evidence="1">Catabolite control protein A</fullName>
    </recommendedName>
</protein>
<dbReference type="FunFam" id="1.10.260.40:FF:000002">
    <property type="entry name" value="HTH-type transcriptional repressor PurR"/>
    <property type="match status" value="1"/>
</dbReference>
<dbReference type="SUPFAM" id="SSF53822">
    <property type="entry name" value="Periplasmic binding protein-like I"/>
    <property type="match status" value="1"/>
</dbReference>
<dbReference type="EMBL" id="MRWQ01000002">
    <property type="protein sequence ID" value="OKL37818.1"/>
    <property type="molecule type" value="Genomic_DNA"/>
</dbReference>
<dbReference type="Pfam" id="PF00532">
    <property type="entry name" value="Peripla_BP_1"/>
    <property type="match status" value="1"/>
</dbReference>
<dbReference type="Pfam" id="PF00356">
    <property type="entry name" value="LacI"/>
    <property type="match status" value="1"/>
</dbReference>
<evidence type="ECO:0000313" key="8">
    <source>
        <dbReference type="Proteomes" id="UP000186524"/>
    </source>
</evidence>
<dbReference type="InterPro" id="IPR000843">
    <property type="entry name" value="HTH_LacI"/>
</dbReference>
<dbReference type="CDD" id="cd06291">
    <property type="entry name" value="PBP1_Qymf-like"/>
    <property type="match status" value="1"/>
</dbReference>
<dbReference type="Gene3D" id="1.10.260.40">
    <property type="entry name" value="lambda repressor-like DNA-binding domains"/>
    <property type="match status" value="1"/>
</dbReference>
<dbReference type="PRINTS" id="PR00036">
    <property type="entry name" value="HTHLACI"/>
</dbReference>
<keyword evidence="3" id="KW-0805">Transcription regulation</keyword>
<dbReference type="GO" id="GO:0000976">
    <property type="term" value="F:transcription cis-regulatory region binding"/>
    <property type="evidence" value="ECO:0007669"/>
    <property type="project" value="TreeGrafter"/>
</dbReference>
<dbReference type="Proteomes" id="UP000186524">
    <property type="component" value="Unassembled WGS sequence"/>
</dbReference>
<dbReference type="PROSITE" id="PS00356">
    <property type="entry name" value="HTH_LACI_1"/>
    <property type="match status" value="1"/>
</dbReference>
<gene>
    <name evidence="7" type="ORF">BLL40_03050</name>
</gene>